<keyword evidence="2 7" id="KW-0812">Transmembrane</keyword>
<sequence length="587" mass="66057">MQTIVKMFNTDKWVLPYLRRYKKLLALVIFLGFMTVFCGTALMFISGYLISRSAQHPSNILLVYVPIVLTRAFGIGRPVFRYAERLTSHNWVLRLVSDLRKKLYLKVEQRATTIRQEKQTGDVLALLADDIQHIENLYLTTIFPVVIGWLLYVVFAAFVGYFNWAFGLLMLLLFGVITIILPLASVALNGARSFKNRQLQHEVYVSLTDGVLGLTDWVIAGRQAEFVEKQTALMNQQVKIQRQNMQFTWWRDFVINLIVAGITFVMLYFGKVQFGNSFLDVNYIAAFTLAIFPMVDAFQGISAGLTDIPTHQSSLERMNDYDELTVTAPAAPTITRQAALAFKQISFNDVTFKYTNQQRNVLNGLNMTIERNQTYALLGPSGAGKSTMLQLILGDLQPTSGQINLDGADLSTLQEYRHDLFGVLDQQPYLFNTSIMNNVRLGNLQATDDEVKAAIAAVGLQDLVEKLPDGYATVMTEGGQRFSGGERQRFALARILLQDAPIIILDEPTVSLDPITENEVLTMIFSLLADKTIIWVTHHLTGINFANQVYFLDDGQFTMSGTPQALYAENAHFKQLLDLDTGVNNYQ</sequence>
<keyword evidence="5 7" id="KW-1133">Transmembrane helix</keyword>
<dbReference type="SMART" id="SM00382">
    <property type="entry name" value="AAA"/>
    <property type="match status" value="1"/>
</dbReference>
<accession>A0ABM8ZCJ3</accession>
<dbReference type="SUPFAM" id="SSF90123">
    <property type="entry name" value="ABC transporter transmembrane region"/>
    <property type="match status" value="1"/>
</dbReference>
<dbReference type="InterPro" id="IPR027417">
    <property type="entry name" value="P-loop_NTPase"/>
</dbReference>
<name>A0ABM8ZCJ3_9LACO</name>
<keyword evidence="3" id="KW-0547">Nucleotide-binding</keyword>
<feature type="transmembrane region" description="Helical" evidence="7">
    <location>
        <begin position="164"/>
        <end position="188"/>
    </location>
</feature>
<feature type="transmembrane region" description="Helical" evidence="7">
    <location>
        <begin position="137"/>
        <end position="158"/>
    </location>
</feature>
<feature type="transmembrane region" description="Helical" evidence="7">
    <location>
        <begin position="61"/>
        <end position="80"/>
    </location>
</feature>
<dbReference type="InterPro" id="IPR003439">
    <property type="entry name" value="ABC_transporter-like_ATP-bd"/>
</dbReference>
<evidence type="ECO:0000313" key="10">
    <source>
        <dbReference type="EMBL" id="CAH0419000.1"/>
    </source>
</evidence>
<dbReference type="CDD" id="cd03247">
    <property type="entry name" value="ABCC_cytochrome_bd"/>
    <property type="match status" value="1"/>
</dbReference>
<evidence type="ECO:0000313" key="11">
    <source>
        <dbReference type="Proteomes" id="UP000789719"/>
    </source>
</evidence>
<dbReference type="PANTHER" id="PTHR43394:SF1">
    <property type="entry name" value="ATP-BINDING CASSETTE SUB-FAMILY B MEMBER 10, MITOCHONDRIAL"/>
    <property type="match status" value="1"/>
</dbReference>
<evidence type="ECO:0000259" key="8">
    <source>
        <dbReference type="PROSITE" id="PS50893"/>
    </source>
</evidence>
<comment type="caution">
    <text evidence="10">The sequence shown here is derived from an EMBL/GenBank/DDBJ whole genome shotgun (WGS) entry which is preliminary data.</text>
</comment>
<dbReference type="PROSITE" id="PS50929">
    <property type="entry name" value="ABC_TM1F"/>
    <property type="match status" value="1"/>
</dbReference>
<dbReference type="GO" id="GO:0005524">
    <property type="term" value="F:ATP binding"/>
    <property type="evidence" value="ECO:0007669"/>
    <property type="project" value="UniProtKB-KW"/>
</dbReference>
<evidence type="ECO:0000259" key="9">
    <source>
        <dbReference type="PROSITE" id="PS50929"/>
    </source>
</evidence>
<feature type="domain" description="ABC transporter" evidence="8">
    <location>
        <begin position="345"/>
        <end position="579"/>
    </location>
</feature>
<dbReference type="Pfam" id="PF00005">
    <property type="entry name" value="ABC_tran"/>
    <property type="match status" value="1"/>
</dbReference>
<dbReference type="EMBL" id="CAKKNT010000021">
    <property type="protein sequence ID" value="CAH0419000.1"/>
    <property type="molecule type" value="Genomic_DNA"/>
</dbReference>
<dbReference type="NCBIfam" id="TIGR02868">
    <property type="entry name" value="CydC"/>
    <property type="match status" value="1"/>
</dbReference>
<dbReference type="InterPro" id="IPR036640">
    <property type="entry name" value="ABC1_TM_sf"/>
</dbReference>
<dbReference type="Gene3D" id="3.40.50.300">
    <property type="entry name" value="P-loop containing nucleotide triphosphate hydrolases"/>
    <property type="match status" value="1"/>
</dbReference>
<dbReference type="PROSITE" id="PS00211">
    <property type="entry name" value="ABC_TRANSPORTER_1"/>
    <property type="match status" value="1"/>
</dbReference>
<evidence type="ECO:0000256" key="4">
    <source>
        <dbReference type="ARBA" id="ARBA00022840"/>
    </source>
</evidence>
<gene>
    <name evidence="10" type="ORF">WGH24286_01443</name>
</gene>
<keyword evidence="11" id="KW-1185">Reference proteome</keyword>
<evidence type="ECO:0000256" key="5">
    <source>
        <dbReference type="ARBA" id="ARBA00022989"/>
    </source>
</evidence>
<evidence type="ECO:0000256" key="6">
    <source>
        <dbReference type="ARBA" id="ARBA00023136"/>
    </source>
</evidence>
<dbReference type="PROSITE" id="PS50893">
    <property type="entry name" value="ABC_TRANSPORTER_2"/>
    <property type="match status" value="1"/>
</dbReference>
<dbReference type="Proteomes" id="UP000789719">
    <property type="component" value="Unassembled WGS sequence"/>
</dbReference>
<proteinExistence type="predicted"/>
<reference evidence="10 11" key="1">
    <citation type="submission" date="2021-11" db="EMBL/GenBank/DDBJ databases">
        <authorList>
            <person name="Depoorter E."/>
        </authorList>
    </citation>
    <scope>NUCLEOTIDE SEQUENCE [LARGE SCALE GENOMIC DNA]</scope>
    <source>
        <strain evidence="10 11">LMG 24286</strain>
    </source>
</reference>
<comment type="subcellular location">
    <subcellularLocation>
        <location evidence="1">Cell membrane</location>
        <topology evidence="1">Multi-pass membrane protein</topology>
    </subcellularLocation>
</comment>
<dbReference type="Pfam" id="PF00664">
    <property type="entry name" value="ABC_membrane"/>
    <property type="match status" value="1"/>
</dbReference>
<evidence type="ECO:0000256" key="3">
    <source>
        <dbReference type="ARBA" id="ARBA00022741"/>
    </source>
</evidence>
<dbReference type="RefSeq" id="WP_230099074.1">
    <property type="nucleotide sequence ID" value="NZ_CAKKNT010000021.1"/>
</dbReference>
<dbReference type="InterPro" id="IPR017871">
    <property type="entry name" value="ABC_transporter-like_CS"/>
</dbReference>
<evidence type="ECO:0000256" key="1">
    <source>
        <dbReference type="ARBA" id="ARBA00004651"/>
    </source>
</evidence>
<keyword evidence="4 10" id="KW-0067">ATP-binding</keyword>
<dbReference type="Gene3D" id="1.20.1560.10">
    <property type="entry name" value="ABC transporter type 1, transmembrane domain"/>
    <property type="match status" value="1"/>
</dbReference>
<protein>
    <submittedName>
        <fullName evidence="10">ABC transporter ATP-binding/permease protein</fullName>
    </submittedName>
</protein>
<dbReference type="InterPro" id="IPR014223">
    <property type="entry name" value="ABC_CydC/D"/>
</dbReference>
<dbReference type="PANTHER" id="PTHR43394">
    <property type="entry name" value="ATP-DEPENDENT PERMEASE MDL1, MITOCHONDRIAL"/>
    <property type="match status" value="1"/>
</dbReference>
<organism evidence="10 11">
    <name type="scientific">Periweissella ghanensis</name>
    <dbReference type="NCBI Taxonomy" id="467997"/>
    <lineage>
        <taxon>Bacteria</taxon>
        <taxon>Bacillati</taxon>
        <taxon>Bacillota</taxon>
        <taxon>Bacilli</taxon>
        <taxon>Lactobacillales</taxon>
        <taxon>Lactobacillaceae</taxon>
        <taxon>Periweissella</taxon>
    </lineage>
</organism>
<evidence type="ECO:0000256" key="7">
    <source>
        <dbReference type="SAM" id="Phobius"/>
    </source>
</evidence>
<dbReference type="InterPro" id="IPR011527">
    <property type="entry name" value="ABC1_TM_dom"/>
</dbReference>
<feature type="domain" description="ABC transmembrane type-1" evidence="9">
    <location>
        <begin position="26"/>
        <end position="310"/>
    </location>
</feature>
<dbReference type="InterPro" id="IPR039421">
    <property type="entry name" value="Type_1_exporter"/>
</dbReference>
<dbReference type="SUPFAM" id="SSF52540">
    <property type="entry name" value="P-loop containing nucleoside triphosphate hydrolases"/>
    <property type="match status" value="1"/>
</dbReference>
<feature type="transmembrane region" description="Helical" evidence="7">
    <location>
        <begin position="249"/>
        <end position="269"/>
    </location>
</feature>
<feature type="transmembrane region" description="Helical" evidence="7">
    <location>
        <begin position="24"/>
        <end position="49"/>
    </location>
</feature>
<evidence type="ECO:0000256" key="2">
    <source>
        <dbReference type="ARBA" id="ARBA00022692"/>
    </source>
</evidence>
<keyword evidence="6 7" id="KW-0472">Membrane</keyword>
<dbReference type="InterPro" id="IPR003593">
    <property type="entry name" value="AAA+_ATPase"/>
</dbReference>